<protein>
    <submittedName>
        <fullName evidence="3">Uncharacterized protein</fullName>
    </submittedName>
</protein>
<evidence type="ECO:0000256" key="2">
    <source>
        <dbReference type="SAM" id="MobiDB-lite"/>
    </source>
</evidence>
<feature type="coiled-coil region" evidence="1">
    <location>
        <begin position="114"/>
        <end position="145"/>
    </location>
</feature>
<dbReference type="EMBL" id="JACGCM010001289">
    <property type="protein sequence ID" value="KAF6156977.1"/>
    <property type="molecule type" value="Genomic_DNA"/>
</dbReference>
<feature type="region of interest" description="Disordered" evidence="2">
    <location>
        <begin position="253"/>
        <end position="280"/>
    </location>
</feature>
<accession>A0A7J7MQ75</accession>
<reference evidence="3 4" key="1">
    <citation type="journal article" date="2020" name="IScience">
        <title>Genome Sequencing of the Endangered Kingdonia uniflora (Circaeasteraceae, Ranunculales) Reveals Potential Mechanisms of Evolutionary Specialization.</title>
        <authorList>
            <person name="Sun Y."/>
            <person name="Deng T."/>
            <person name="Zhang A."/>
            <person name="Moore M.J."/>
            <person name="Landis J.B."/>
            <person name="Lin N."/>
            <person name="Zhang H."/>
            <person name="Zhang X."/>
            <person name="Huang J."/>
            <person name="Zhang X."/>
            <person name="Sun H."/>
            <person name="Wang H."/>
        </authorList>
    </citation>
    <scope>NUCLEOTIDE SEQUENCE [LARGE SCALE GENOMIC DNA]</scope>
    <source>
        <strain evidence="3">TB1705</strain>
        <tissue evidence="3">Leaf</tissue>
    </source>
</reference>
<gene>
    <name evidence="3" type="ORF">GIB67_039738</name>
</gene>
<evidence type="ECO:0000256" key="1">
    <source>
        <dbReference type="SAM" id="Coils"/>
    </source>
</evidence>
<keyword evidence="4" id="KW-1185">Reference proteome</keyword>
<dbReference type="AlphaFoldDB" id="A0A7J7MQ75"/>
<evidence type="ECO:0000313" key="3">
    <source>
        <dbReference type="EMBL" id="KAF6156977.1"/>
    </source>
</evidence>
<evidence type="ECO:0000313" key="4">
    <source>
        <dbReference type="Proteomes" id="UP000541444"/>
    </source>
</evidence>
<keyword evidence="1" id="KW-0175">Coiled coil</keyword>
<dbReference type="Proteomes" id="UP000541444">
    <property type="component" value="Unassembled WGS sequence"/>
</dbReference>
<organism evidence="3 4">
    <name type="scientific">Kingdonia uniflora</name>
    <dbReference type="NCBI Taxonomy" id="39325"/>
    <lineage>
        <taxon>Eukaryota</taxon>
        <taxon>Viridiplantae</taxon>
        <taxon>Streptophyta</taxon>
        <taxon>Embryophyta</taxon>
        <taxon>Tracheophyta</taxon>
        <taxon>Spermatophyta</taxon>
        <taxon>Magnoliopsida</taxon>
        <taxon>Ranunculales</taxon>
        <taxon>Circaeasteraceae</taxon>
        <taxon>Kingdonia</taxon>
    </lineage>
</organism>
<proteinExistence type="predicted"/>
<name>A0A7J7MQ75_9MAGN</name>
<comment type="caution">
    <text evidence="3">The sequence shown here is derived from an EMBL/GenBank/DDBJ whole genome shotgun (WGS) entry which is preliminary data.</text>
</comment>
<sequence>MGKGGGNEEDNPRGYFAGRTWNDNVIWVKGNCPQRDDEEPLDLRFRTVKQKSGEVTKEKRRRVEFSGEKVAEVRPGAVDDVREVEKRARLAALHGEEDTSKMVTRLMKGIWLGIEEEKSKLKKAKSKLEKELARAKTKTMKEARQLKASHVMAIGQLQVEAKANLDKMVEERDRLGRHFMLKGYSEEEADAIKANTYVEEGDDEEEEVVEVMDDLDRVSHQIVLDNQGNDVKLPEGGSEKAVREMSLRINDLESGLSRESETSKALPSAQAELQDSSHTHEDNVLMCNREFVEQFDKMKEVNKNREDQYVKVHFKLMKLNQAISDLTLQVKEKDYEIKKGLKELSEATTRAEKLQRSANLREFQHKLDVALIREKVLEGEIKTKELLVKRKEELLKDLPAREELNAKIGGLRARVVDLEAMNLAESAKHITKLEEDVIYHDKVDA</sequence>